<proteinExistence type="predicted"/>
<accession>A0A368UAT4</accession>
<evidence type="ECO:0000313" key="2">
    <source>
        <dbReference type="Proteomes" id="UP000253204"/>
    </source>
</evidence>
<evidence type="ECO:0000313" key="1">
    <source>
        <dbReference type="EMBL" id="RCV92333.1"/>
    </source>
</evidence>
<comment type="caution">
    <text evidence="1">The sequence shown here is derived from an EMBL/GenBank/DDBJ whole genome shotgun (WGS) entry which is preliminary data.</text>
</comment>
<reference evidence="1 2" key="1">
    <citation type="submission" date="2018-07" db="EMBL/GenBank/DDBJ databases">
        <title>Halomonas rutogse sp. nov., isolated from Lake TangqianCo on Tibetan Plateau.</title>
        <authorList>
            <person name="Lu H."/>
            <person name="Xing P."/>
            <person name="Wu Q."/>
        </authorList>
    </citation>
    <scope>NUCLEOTIDE SEQUENCE [LARGE SCALE GENOMIC DNA]</scope>
    <source>
        <strain evidence="1 2">TQ8S</strain>
    </source>
</reference>
<name>A0A368UAT4_9GAMM</name>
<dbReference type="Proteomes" id="UP000253204">
    <property type="component" value="Unassembled WGS sequence"/>
</dbReference>
<dbReference type="EMBL" id="QPIJ01000014">
    <property type="protein sequence ID" value="RCV92333.1"/>
    <property type="molecule type" value="Genomic_DNA"/>
</dbReference>
<keyword evidence="2" id="KW-1185">Reference proteome</keyword>
<organism evidence="1 2">
    <name type="scientific">Vreelandella rituensis</name>
    <dbReference type="NCBI Taxonomy" id="2282306"/>
    <lineage>
        <taxon>Bacteria</taxon>
        <taxon>Pseudomonadati</taxon>
        <taxon>Pseudomonadota</taxon>
        <taxon>Gammaproteobacteria</taxon>
        <taxon>Oceanospirillales</taxon>
        <taxon>Halomonadaceae</taxon>
        <taxon>Vreelandella</taxon>
    </lineage>
</organism>
<sequence>MKQNKKKVTRRERFLAHMGELVTWQRLVEMLSSPPRPPLPIPTCQVLWSAMMVYEDTAMPVPRCVKIPGRGVDNQGYPTCFVVRPCHGGGVLKGSIRSQYVHRTMPGPRHEASSLRYPLYQK</sequence>
<protein>
    <submittedName>
        <fullName evidence="1">Uncharacterized protein</fullName>
    </submittedName>
</protein>
<gene>
    <name evidence="1" type="ORF">DU506_07965</name>
</gene>
<dbReference type="AlphaFoldDB" id="A0A368UAT4"/>